<reference evidence="1 2" key="1">
    <citation type="submission" date="2019-12" db="EMBL/GenBank/DDBJ databases">
        <title>Whole genome sequencing of endophytic Actinobacterium Micromonospora sp. MPMI6T.</title>
        <authorList>
            <person name="Evv R."/>
            <person name="Podile A.R."/>
        </authorList>
    </citation>
    <scope>NUCLEOTIDE SEQUENCE [LARGE SCALE GENOMIC DNA]</scope>
    <source>
        <strain evidence="1 2">MPMI6</strain>
    </source>
</reference>
<accession>A0ABS3W0A0</accession>
<evidence type="ECO:0000313" key="2">
    <source>
        <dbReference type="Proteomes" id="UP000823521"/>
    </source>
</evidence>
<evidence type="ECO:0000313" key="1">
    <source>
        <dbReference type="EMBL" id="MBO4210212.1"/>
    </source>
</evidence>
<sequence length="56" mass="5653">MTGSLHTSYGRLDLAHVPQSDALAGCDLPALSTTVMACFVRCPPDGLLGPGGPGVE</sequence>
<name>A0ABS3W0A0_MICEH</name>
<feature type="non-terminal residue" evidence="1">
    <location>
        <position position="56"/>
    </location>
</feature>
<comment type="caution">
    <text evidence="1">The sequence shown here is derived from an EMBL/GenBank/DDBJ whole genome shotgun (WGS) entry which is preliminary data.</text>
</comment>
<gene>
    <name evidence="1" type="ORF">GSF22_30095</name>
</gene>
<keyword evidence="2" id="KW-1185">Reference proteome</keyword>
<dbReference type="EMBL" id="WVUH01000428">
    <property type="protein sequence ID" value="MBO4210212.1"/>
    <property type="molecule type" value="Genomic_DNA"/>
</dbReference>
<dbReference type="Proteomes" id="UP000823521">
    <property type="component" value="Unassembled WGS sequence"/>
</dbReference>
<protein>
    <submittedName>
        <fullName evidence="1">Uncharacterized protein</fullName>
    </submittedName>
</protein>
<proteinExistence type="predicted"/>
<organism evidence="1 2">
    <name type="scientific">Micromonospora echinofusca</name>
    <dbReference type="NCBI Taxonomy" id="47858"/>
    <lineage>
        <taxon>Bacteria</taxon>
        <taxon>Bacillati</taxon>
        <taxon>Actinomycetota</taxon>
        <taxon>Actinomycetes</taxon>
        <taxon>Micromonosporales</taxon>
        <taxon>Micromonosporaceae</taxon>
        <taxon>Micromonospora</taxon>
    </lineage>
</organism>